<dbReference type="Pfam" id="PF00149">
    <property type="entry name" value="Metallophos"/>
    <property type="match status" value="1"/>
</dbReference>
<evidence type="ECO:0000313" key="3">
    <source>
        <dbReference type="Proteomes" id="UP000433471"/>
    </source>
</evidence>
<evidence type="ECO:0000313" key="2">
    <source>
        <dbReference type="EMBL" id="QGZ16005.1"/>
    </source>
</evidence>
<dbReference type="InterPro" id="IPR004843">
    <property type="entry name" value="Calcineurin-like_PHP"/>
</dbReference>
<proteinExistence type="predicted"/>
<dbReference type="PANTHER" id="PTHR30337">
    <property type="entry name" value="COMPONENT OF ATP-DEPENDENT DSDNA EXONUCLEASE"/>
    <property type="match status" value="1"/>
</dbReference>
<reference evidence="2 3" key="1">
    <citation type="submission" date="2019-11" db="EMBL/GenBank/DDBJ databases">
        <title>Characterization of a novel member of the family Ackermannviridae.</title>
        <authorList>
            <person name="Maina A.N."/>
            <person name="Mwaura F.B."/>
            <person name="Jumba M."/>
        </authorList>
    </citation>
    <scope>NUCLEOTIDE SEQUENCE [LARGE SCALE GENOMIC DNA]</scope>
</reference>
<name>A0A6B9J5C3_9CAUD</name>
<dbReference type="GO" id="GO:0016787">
    <property type="term" value="F:hydrolase activity"/>
    <property type="evidence" value="ECO:0007669"/>
    <property type="project" value="InterPro"/>
</dbReference>
<feature type="domain" description="Calcineurin-like phosphoesterase" evidence="1">
    <location>
        <begin position="9"/>
        <end position="196"/>
    </location>
</feature>
<dbReference type="EMBL" id="MN718199">
    <property type="protein sequence ID" value="QGZ16005.1"/>
    <property type="molecule type" value="Genomic_DNA"/>
</dbReference>
<protein>
    <recommendedName>
        <fullName evidence="1">Calcineurin-like phosphoesterase domain-containing protein</fullName>
    </recommendedName>
</protein>
<dbReference type="Gene3D" id="3.60.21.10">
    <property type="match status" value="1"/>
</dbReference>
<evidence type="ECO:0000259" key="1">
    <source>
        <dbReference type="Pfam" id="PF00149"/>
    </source>
</evidence>
<sequence>MSFIPVAVLLGDTHLGCRNGSHHMRSFIKNYIKNRVVAYCKEHNIKQIIQTGDMFDRRSTLYARDYYYTRNDLTSDLMFNNLTWTTIPGNHDIALADSVELSWTQMAEDVSNGFIKNINKAGDYYVGDVLVCFIPWVCEDNIEEVKQAVEKSNAKICVGHFEFAGFPMYQNSIAEKGTIGVEIFRKFQQVISGHYHTRSENGNIRYIGAPYHLNWQDYADGLNRGFEVMYINEETDEIKFEFVQNTESDSVFRVFYYDQANDPDYDKYVTPEYLNDVLGFKGQIVRVQVLNKEASKNKFDKFLQAIKAASTIDYMVIDNSEILVTSEVVIDEAVLQMDVLNVLNQKVDKSVGVDTASVKLKLLQINERAQKRELI</sequence>
<dbReference type="InterPro" id="IPR050535">
    <property type="entry name" value="DNA_Repair-Maintenance_Comp"/>
</dbReference>
<dbReference type="SUPFAM" id="SSF56300">
    <property type="entry name" value="Metallo-dependent phosphatases"/>
    <property type="match status" value="1"/>
</dbReference>
<organism evidence="2 3">
    <name type="scientific">Vibrio phage vB_VchM_Kuja</name>
    <dbReference type="NCBI Taxonomy" id="2686437"/>
    <lineage>
        <taxon>Viruses</taxon>
        <taxon>Duplodnaviria</taxon>
        <taxon>Heunggongvirae</taxon>
        <taxon>Uroviricota</taxon>
        <taxon>Caudoviricetes</taxon>
        <taxon>Pantevenvirales</taxon>
        <taxon>Ackermannviridae</taxon>
        <taxon>Kujavirus</taxon>
        <taxon>Kujavirus kuja</taxon>
    </lineage>
</organism>
<keyword evidence="3" id="KW-1185">Reference proteome</keyword>
<dbReference type="InterPro" id="IPR029052">
    <property type="entry name" value="Metallo-depent_PP-like"/>
</dbReference>
<accession>A0A6B9J5C3</accession>
<dbReference type="Proteomes" id="UP000433471">
    <property type="component" value="Segment"/>
</dbReference>
<gene>
    <name evidence="2" type="ORF">Kuja_0140</name>
</gene>